<evidence type="ECO:0000256" key="5">
    <source>
        <dbReference type="ARBA" id="ARBA00022692"/>
    </source>
</evidence>
<protein>
    <submittedName>
        <fullName evidence="12">Vomeronasal type-1 receptor 4</fullName>
    </submittedName>
</protein>
<dbReference type="GO" id="GO:0019236">
    <property type="term" value="P:response to pheromone"/>
    <property type="evidence" value="ECO:0007669"/>
    <property type="project" value="UniProtKB-KW"/>
</dbReference>
<feature type="transmembrane region" description="Helical" evidence="11">
    <location>
        <begin position="321"/>
        <end position="346"/>
    </location>
</feature>
<evidence type="ECO:0000256" key="7">
    <source>
        <dbReference type="ARBA" id="ARBA00023040"/>
    </source>
</evidence>
<evidence type="ECO:0000313" key="12">
    <source>
        <dbReference type="EMBL" id="KAG8511296.1"/>
    </source>
</evidence>
<comment type="similarity">
    <text evidence="2">Belongs to the G-protein coupled receptor 1 family.</text>
</comment>
<dbReference type="Proteomes" id="UP000700334">
    <property type="component" value="Unassembled WGS sequence"/>
</dbReference>
<sequence length="452" mass="50204">MRAPGYRDQPHQLSVKQSKPWGRDARENSMELLLHFTASRLRATDLIVKNLIVANFLVLFSSGLCYPLELFAWFHIFNDFGCRFFLYVRQVGRDVSMGTTCLLSVVQAITISPQGSSTLSDKNISDSKCFRHCSVVRFDQITDSLFAALLSLPDVVFFVIMLWASGSMVCTLHRHRQQVRHLHRSSASSTSSPESRATRTILLLLFLYFTVSKLRATDLIVKNLVVANFLVLISSGICYPLASLGEHLILNDVGCRFCHYARQVGRGVSISTTCLLSVVQAVTISPQGSSSSLSSTNASNRKMFGQCDSVRHDKASDSLFAALYLSTDVLCVGLMLWASGSMVCTLHRHRQRVRHLHRSSASSTSSPESRATRTILLLVSTFVCFYTLSSTCQVCLSLLHSPDMILVRTCSVVAACFPTLSPFVLMSRDLGLPRLCSRCTRNLQNLPPRGDR</sequence>
<evidence type="ECO:0000313" key="13">
    <source>
        <dbReference type="Proteomes" id="UP000700334"/>
    </source>
</evidence>
<dbReference type="Gene3D" id="1.20.1070.10">
    <property type="entry name" value="Rhodopsin 7-helix transmembrane proteins"/>
    <property type="match status" value="3"/>
</dbReference>
<dbReference type="OrthoDB" id="9606139at2759"/>
<keyword evidence="6 11" id="KW-1133">Transmembrane helix</keyword>
<evidence type="ECO:0000256" key="2">
    <source>
        <dbReference type="ARBA" id="ARBA00010663"/>
    </source>
</evidence>
<dbReference type="GO" id="GO:0016503">
    <property type="term" value="F:pheromone receptor activity"/>
    <property type="evidence" value="ECO:0007669"/>
    <property type="project" value="InterPro"/>
</dbReference>
<reference evidence="12" key="1">
    <citation type="journal article" date="2021" name="Evol. Appl.">
        <title>The genome of the Pyrenean desman and the effects of bottlenecks and inbreeding on the genomic landscape of an endangered species.</title>
        <authorList>
            <person name="Escoda L."/>
            <person name="Castresana J."/>
        </authorList>
    </citation>
    <scope>NUCLEOTIDE SEQUENCE</scope>
    <source>
        <strain evidence="12">IBE-C5619</strain>
    </source>
</reference>
<comment type="caution">
    <text evidence="12">The sequence shown here is derived from an EMBL/GenBank/DDBJ whole genome shotgun (WGS) entry which is preliminary data.</text>
</comment>
<keyword evidence="4" id="KW-0589">Pheromone response</keyword>
<dbReference type="GO" id="GO:0005886">
    <property type="term" value="C:plasma membrane"/>
    <property type="evidence" value="ECO:0007669"/>
    <property type="project" value="UniProtKB-SubCell"/>
</dbReference>
<keyword evidence="13" id="KW-1185">Reference proteome</keyword>
<keyword evidence="3" id="KW-1003">Cell membrane</keyword>
<feature type="transmembrane region" description="Helical" evidence="11">
    <location>
        <begin position="405"/>
        <end position="425"/>
    </location>
</feature>
<keyword evidence="5 11" id="KW-0812">Transmembrane</keyword>
<organism evidence="12 13">
    <name type="scientific">Galemys pyrenaicus</name>
    <name type="common">Iberian desman</name>
    <name type="synonym">Pyrenean desman</name>
    <dbReference type="NCBI Taxonomy" id="202257"/>
    <lineage>
        <taxon>Eukaryota</taxon>
        <taxon>Metazoa</taxon>
        <taxon>Chordata</taxon>
        <taxon>Craniata</taxon>
        <taxon>Vertebrata</taxon>
        <taxon>Euteleostomi</taxon>
        <taxon>Mammalia</taxon>
        <taxon>Eutheria</taxon>
        <taxon>Laurasiatheria</taxon>
        <taxon>Eulipotyphla</taxon>
        <taxon>Talpidae</taxon>
        <taxon>Galemys</taxon>
    </lineage>
</organism>
<feature type="transmembrane region" description="Helical" evidence="11">
    <location>
        <begin position="46"/>
        <end position="64"/>
    </location>
</feature>
<evidence type="ECO:0000256" key="6">
    <source>
        <dbReference type="ARBA" id="ARBA00022989"/>
    </source>
</evidence>
<proteinExistence type="inferred from homology"/>
<feature type="transmembrane region" description="Helical" evidence="11">
    <location>
        <begin position="375"/>
        <end position="399"/>
    </location>
</feature>
<dbReference type="PANTHER" id="PTHR24062">
    <property type="entry name" value="VOMERONASAL TYPE-1 RECEPTOR"/>
    <property type="match status" value="1"/>
</dbReference>
<keyword evidence="9 12" id="KW-0675">Receptor</keyword>
<feature type="transmembrane region" description="Helical" evidence="11">
    <location>
        <begin position="224"/>
        <end position="242"/>
    </location>
</feature>
<evidence type="ECO:0000256" key="4">
    <source>
        <dbReference type="ARBA" id="ARBA00022507"/>
    </source>
</evidence>
<comment type="subcellular location">
    <subcellularLocation>
        <location evidence="1">Cell membrane</location>
        <topology evidence="1">Multi-pass membrane protein</topology>
    </subcellularLocation>
</comment>
<feature type="transmembrane region" description="Helical" evidence="11">
    <location>
        <begin position="145"/>
        <end position="164"/>
    </location>
</feature>
<accession>A0A8J6DKA0</accession>
<dbReference type="EMBL" id="JAGFMF010011844">
    <property type="protein sequence ID" value="KAG8511296.1"/>
    <property type="molecule type" value="Genomic_DNA"/>
</dbReference>
<evidence type="ECO:0000256" key="8">
    <source>
        <dbReference type="ARBA" id="ARBA00023136"/>
    </source>
</evidence>
<dbReference type="Pfam" id="PF03402">
    <property type="entry name" value="V1R"/>
    <property type="match status" value="3"/>
</dbReference>
<evidence type="ECO:0000256" key="11">
    <source>
        <dbReference type="SAM" id="Phobius"/>
    </source>
</evidence>
<dbReference type="AlphaFoldDB" id="A0A8J6DKA0"/>
<evidence type="ECO:0000256" key="3">
    <source>
        <dbReference type="ARBA" id="ARBA00022475"/>
    </source>
</evidence>
<gene>
    <name evidence="12" type="ORF">J0S82_008778</name>
</gene>
<dbReference type="SUPFAM" id="SSF81321">
    <property type="entry name" value="Family A G protein-coupled receptor-like"/>
    <property type="match status" value="2"/>
</dbReference>
<keyword evidence="10" id="KW-0807">Transducer</keyword>
<keyword evidence="7" id="KW-0297">G-protein coupled receptor</keyword>
<name>A0A8J6DKA0_GALPY</name>
<evidence type="ECO:0000256" key="10">
    <source>
        <dbReference type="ARBA" id="ARBA00023224"/>
    </source>
</evidence>
<keyword evidence="8 11" id="KW-0472">Membrane</keyword>
<dbReference type="InterPro" id="IPR004072">
    <property type="entry name" value="Vmron_rcpt_1"/>
</dbReference>
<evidence type="ECO:0000256" key="9">
    <source>
        <dbReference type="ARBA" id="ARBA00023170"/>
    </source>
</evidence>
<evidence type="ECO:0000256" key="1">
    <source>
        <dbReference type="ARBA" id="ARBA00004651"/>
    </source>
</evidence>